<dbReference type="Gene3D" id="1.20.1560.10">
    <property type="entry name" value="ABC transporter type 1, transmembrane domain"/>
    <property type="match status" value="1"/>
</dbReference>
<dbReference type="InterPro" id="IPR004152">
    <property type="entry name" value="GAT_dom"/>
</dbReference>
<keyword evidence="2 6" id="KW-0812">Transmembrane</keyword>
<feature type="region of interest" description="Disordered" evidence="5">
    <location>
        <begin position="1"/>
        <end position="42"/>
    </location>
</feature>
<dbReference type="InterPro" id="IPR027417">
    <property type="entry name" value="P-loop_NTPase"/>
</dbReference>
<evidence type="ECO:0000256" key="5">
    <source>
        <dbReference type="SAM" id="MobiDB-lite"/>
    </source>
</evidence>
<dbReference type="InterPro" id="IPR038425">
    <property type="entry name" value="GAT_sf"/>
</dbReference>
<keyword evidence="3 6" id="KW-1133">Transmembrane helix</keyword>
<dbReference type="SUPFAM" id="SSF90123">
    <property type="entry name" value="ABC transporter transmembrane region"/>
    <property type="match status" value="1"/>
</dbReference>
<dbReference type="EMBL" id="JADGIZ020000045">
    <property type="protein sequence ID" value="KAL2913513.1"/>
    <property type="molecule type" value="Genomic_DNA"/>
</dbReference>
<evidence type="ECO:0000256" key="1">
    <source>
        <dbReference type="ARBA" id="ARBA00004141"/>
    </source>
</evidence>
<feature type="compositionally biased region" description="Basic and acidic residues" evidence="5">
    <location>
        <begin position="32"/>
        <end position="42"/>
    </location>
</feature>
<dbReference type="CDD" id="cd18780">
    <property type="entry name" value="ABC_6TM_AtABCB27_like"/>
    <property type="match status" value="1"/>
</dbReference>
<feature type="transmembrane region" description="Helical" evidence="6">
    <location>
        <begin position="570"/>
        <end position="589"/>
    </location>
</feature>
<dbReference type="Pfam" id="PF00005">
    <property type="entry name" value="ABC_tran"/>
    <property type="match status" value="1"/>
</dbReference>
<name>A0ABR4N1X2_9FUNG</name>
<sequence length="1189" mass="128277">MDTMPLISQSAHAAPGAGSPPVPLSEPLMSRDSVKVTSERLQHQRKELTRISADIEAASAAEAARAAKQRSELEKTIGSAQETVAVLSEVLETAQTQMRSGEVSSGSQQELLKQLRDESVFFRSQLLDILNDSQTSISNEMILGRALATTDHIDQVLEQYEHFARSRSNSDTSSHSWRSSSQPPPPPQLQQAVSPARHSLRGGVSQSSEVPSLQALGEPGGRPSISPRRIADVAGDDINLASAESLNSGGGGVRALHLTSQDELAHTKPSGPAGTRPLSNGHMASPRQHQPARLSSSSRTHQPASTMAALFSDESAPIVSESATSALLAQPLGGDGDIGHERLVTERASSGRLQEVLSRTGSLRKTIKSAIAKAPVIGPMLNPSQSANAGSPEVVSPTTLFAIEPSEDPAAWNSIDLLTEGVASQGMPRDVESGRSPRAQHGPALSPRSPAALGASHSVTSSLDTLARSGRRSAARAQRSPLPGMWLHALDPVVLLALFVLSGLFISEEGEPGHRRPTVPFEVYLWNSILNTFNWHSTLFDVVLLSTCRTLAATGLAGAARKHPALRSSVFLRTCLYVFVCLTLGLTLAKLVKLAQDSDAAHAGLPIPVPVTAFVVGVSLLFGVAEVVSLLHHLREWCEKLDYAALAEQQQEAETEAGEEASPDEVPVVRRIRWSRLGSLMYDDLNLILLGLAMLAFNSAIGLIIPLYFGKIVDSVTSSSGNLDMLKGVMVELCLWFIASGITGFARSLAFTLTGYRIVKNVRSQVFRAITMQEIAFFDESSTGELTSRLSSDAQVLQSALTVDLSMLLRFLAQAVGSIVILFSLSWKLTLVMFSCVPLIAIGAVIYGNYVSGMQEQFQDLLAETQTVAQEIISQIRTVRSFAKELRSQDKYNHAIEEAHRIGVRISVVQALFMGLTGFLPQIAIALVLYFGAVMIVNGEISGGLLTSFLLYTLALAMAFGVLSNLFGDFMQAVGASQRIFDLMDRVPIVPLSGGASIRDFRGKIEFKDVSFSYPTRKDAQILKGVSLTLEPGTVLALVGPSGQGKSTIMALILRFYDVDSGSIMIDDRLDIKVIDLQWFRSEIGYVSQEPVLFSGTIAENIAYGWHRQDRQPTLQEIIEAATQARSQHHAIKCRFANAHQFIDQFPDKYDTAVGERGVQLSGGQKQRIAIARAFLMNPKILLLGELLA</sequence>
<organism evidence="10 11">
    <name type="scientific">Polyrhizophydium stewartii</name>
    <dbReference type="NCBI Taxonomy" id="2732419"/>
    <lineage>
        <taxon>Eukaryota</taxon>
        <taxon>Fungi</taxon>
        <taxon>Fungi incertae sedis</taxon>
        <taxon>Chytridiomycota</taxon>
        <taxon>Chytridiomycota incertae sedis</taxon>
        <taxon>Chytridiomycetes</taxon>
        <taxon>Rhizophydiales</taxon>
        <taxon>Rhizophydiales incertae sedis</taxon>
        <taxon>Polyrhizophydium</taxon>
    </lineage>
</organism>
<dbReference type="PROSITE" id="PS50893">
    <property type="entry name" value="ABC_TRANSPORTER_2"/>
    <property type="match status" value="1"/>
</dbReference>
<proteinExistence type="predicted"/>
<feature type="region of interest" description="Disordered" evidence="5">
    <location>
        <begin position="262"/>
        <end position="306"/>
    </location>
</feature>
<dbReference type="PANTHER" id="PTHR43394">
    <property type="entry name" value="ATP-DEPENDENT PERMEASE MDL1, MITOCHONDRIAL"/>
    <property type="match status" value="1"/>
</dbReference>
<dbReference type="Proteomes" id="UP001527925">
    <property type="component" value="Unassembled WGS sequence"/>
</dbReference>
<protein>
    <submittedName>
        <fullName evidence="10">Uncharacterized protein</fullName>
    </submittedName>
</protein>
<feature type="domain" description="ABC transmembrane type-1" evidence="9">
    <location>
        <begin position="689"/>
        <end position="972"/>
    </location>
</feature>
<feature type="compositionally biased region" description="Low complexity" evidence="5">
    <location>
        <begin position="8"/>
        <end position="17"/>
    </location>
</feature>
<dbReference type="Gene3D" id="3.40.50.300">
    <property type="entry name" value="P-loop containing nucleotide triphosphate hydrolases"/>
    <property type="match status" value="1"/>
</dbReference>
<comment type="caution">
    <text evidence="10">The sequence shown here is derived from an EMBL/GenBank/DDBJ whole genome shotgun (WGS) entry which is preliminary data.</text>
</comment>
<feature type="transmembrane region" description="Helical" evidence="6">
    <location>
        <begin position="685"/>
        <end position="709"/>
    </location>
</feature>
<evidence type="ECO:0000256" key="4">
    <source>
        <dbReference type="ARBA" id="ARBA00023136"/>
    </source>
</evidence>
<feature type="transmembrane region" description="Helical" evidence="6">
    <location>
        <begin position="729"/>
        <end position="750"/>
    </location>
</feature>
<keyword evidence="11" id="KW-1185">Reference proteome</keyword>
<dbReference type="Gene3D" id="1.20.58.160">
    <property type="match status" value="1"/>
</dbReference>
<dbReference type="SUPFAM" id="SSF89009">
    <property type="entry name" value="GAT-like domain"/>
    <property type="match status" value="1"/>
</dbReference>
<dbReference type="InterPro" id="IPR036640">
    <property type="entry name" value="ABC1_TM_sf"/>
</dbReference>
<feature type="domain" description="ABC transporter" evidence="7">
    <location>
        <begin position="1005"/>
        <end position="1189"/>
    </location>
</feature>
<dbReference type="PROSITE" id="PS00211">
    <property type="entry name" value="ABC_TRANSPORTER_1"/>
    <property type="match status" value="1"/>
</dbReference>
<dbReference type="InterPro" id="IPR003439">
    <property type="entry name" value="ABC_transporter-like_ATP-bd"/>
</dbReference>
<feature type="transmembrane region" description="Helical" evidence="6">
    <location>
        <begin position="485"/>
        <end position="506"/>
    </location>
</feature>
<evidence type="ECO:0000256" key="2">
    <source>
        <dbReference type="ARBA" id="ARBA00022692"/>
    </source>
</evidence>
<evidence type="ECO:0000259" key="9">
    <source>
        <dbReference type="PROSITE" id="PS50929"/>
    </source>
</evidence>
<evidence type="ECO:0000256" key="6">
    <source>
        <dbReference type="SAM" id="Phobius"/>
    </source>
</evidence>
<feature type="transmembrane region" description="Helical" evidence="6">
    <location>
        <begin position="911"/>
        <end position="937"/>
    </location>
</feature>
<evidence type="ECO:0000313" key="10">
    <source>
        <dbReference type="EMBL" id="KAL2913513.1"/>
    </source>
</evidence>
<comment type="subcellular location">
    <subcellularLocation>
        <location evidence="1">Membrane</location>
        <topology evidence="1">Multi-pass membrane protein</topology>
    </subcellularLocation>
</comment>
<dbReference type="SUPFAM" id="SSF52540">
    <property type="entry name" value="P-loop containing nucleoside triphosphate hydrolases"/>
    <property type="match status" value="1"/>
</dbReference>
<dbReference type="PROSITE" id="PS50929">
    <property type="entry name" value="ABC_TM1F"/>
    <property type="match status" value="1"/>
</dbReference>
<feature type="domain" description="GAT" evidence="8">
    <location>
        <begin position="68"/>
        <end position="165"/>
    </location>
</feature>
<evidence type="ECO:0000256" key="3">
    <source>
        <dbReference type="ARBA" id="ARBA00022989"/>
    </source>
</evidence>
<gene>
    <name evidence="10" type="ORF">HK105_206973</name>
</gene>
<dbReference type="InterPro" id="IPR017871">
    <property type="entry name" value="ABC_transporter-like_CS"/>
</dbReference>
<dbReference type="PANTHER" id="PTHR43394:SF1">
    <property type="entry name" value="ATP-BINDING CASSETTE SUB-FAMILY B MEMBER 10, MITOCHONDRIAL"/>
    <property type="match status" value="1"/>
</dbReference>
<reference evidence="10 11" key="1">
    <citation type="submission" date="2023-09" db="EMBL/GenBank/DDBJ databases">
        <title>Pangenome analysis of Batrachochytrium dendrobatidis and related Chytrids.</title>
        <authorList>
            <person name="Yacoub M.N."/>
            <person name="Stajich J.E."/>
            <person name="James T.Y."/>
        </authorList>
    </citation>
    <scope>NUCLEOTIDE SEQUENCE [LARGE SCALE GENOMIC DNA]</scope>
    <source>
        <strain evidence="10 11">JEL0888</strain>
    </source>
</reference>
<evidence type="ECO:0000259" key="8">
    <source>
        <dbReference type="PROSITE" id="PS50909"/>
    </source>
</evidence>
<keyword evidence="4 6" id="KW-0472">Membrane</keyword>
<accession>A0ABR4N1X2</accession>
<feature type="compositionally biased region" description="Low complexity" evidence="5">
    <location>
        <begin position="166"/>
        <end position="181"/>
    </location>
</feature>
<dbReference type="InterPro" id="IPR039421">
    <property type="entry name" value="Type_1_exporter"/>
</dbReference>
<feature type="region of interest" description="Disordered" evidence="5">
    <location>
        <begin position="425"/>
        <end position="455"/>
    </location>
</feature>
<dbReference type="Pfam" id="PF00664">
    <property type="entry name" value="ABC_membrane"/>
    <property type="match status" value="1"/>
</dbReference>
<feature type="transmembrane region" description="Helical" evidence="6">
    <location>
        <begin position="949"/>
        <end position="968"/>
    </location>
</feature>
<feature type="compositionally biased region" description="Polar residues" evidence="5">
    <location>
        <begin position="293"/>
        <end position="305"/>
    </location>
</feature>
<dbReference type="PROSITE" id="PS50909">
    <property type="entry name" value="GAT"/>
    <property type="match status" value="1"/>
</dbReference>
<dbReference type="InterPro" id="IPR011527">
    <property type="entry name" value="ABC1_TM_dom"/>
</dbReference>
<feature type="transmembrane region" description="Helical" evidence="6">
    <location>
        <begin position="831"/>
        <end position="850"/>
    </location>
</feature>
<evidence type="ECO:0000313" key="11">
    <source>
        <dbReference type="Proteomes" id="UP001527925"/>
    </source>
</evidence>
<feature type="region of interest" description="Disordered" evidence="5">
    <location>
        <begin position="164"/>
        <end position="228"/>
    </location>
</feature>
<evidence type="ECO:0000259" key="7">
    <source>
        <dbReference type="PROSITE" id="PS50893"/>
    </source>
</evidence>
<feature type="transmembrane region" description="Helical" evidence="6">
    <location>
        <begin position="609"/>
        <end position="631"/>
    </location>
</feature>